<dbReference type="InterPro" id="IPR013783">
    <property type="entry name" value="Ig-like_fold"/>
</dbReference>
<evidence type="ECO:0000256" key="3">
    <source>
        <dbReference type="ARBA" id="ARBA00012706"/>
    </source>
</evidence>
<name>A0A402A7Z4_9CHLR</name>
<protein>
    <recommendedName>
        <fullName evidence="3">mannan endo-1,4-beta-mannosidase</fullName>
        <ecNumber evidence="3">3.2.1.78</ecNumber>
    </recommendedName>
</protein>
<keyword evidence="10" id="KW-1185">Reference proteome</keyword>
<reference evidence="10" key="1">
    <citation type="submission" date="2018-12" db="EMBL/GenBank/DDBJ databases">
        <title>Tengunoibacter tsumagoiensis gen. nov., sp. nov., Dictyobacter kobayashii sp. nov., D. alpinus sp. nov., and D. joshuensis sp. nov. and description of Dictyobacteraceae fam. nov. within the order Ktedonobacterales isolated from Tengu-no-mugimeshi.</title>
        <authorList>
            <person name="Wang C.M."/>
            <person name="Zheng Y."/>
            <person name="Sakai Y."/>
            <person name="Toyoda A."/>
            <person name="Minakuchi Y."/>
            <person name="Abe K."/>
            <person name="Yokota A."/>
            <person name="Yabe S."/>
        </authorList>
    </citation>
    <scope>NUCLEOTIDE SEQUENCE [LARGE SCALE GENOMIC DNA]</scope>
    <source>
        <strain evidence="10">Uno3</strain>
    </source>
</reference>
<proteinExistence type="predicted"/>
<evidence type="ECO:0000256" key="6">
    <source>
        <dbReference type="ARBA" id="ARBA00022801"/>
    </source>
</evidence>
<evidence type="ECO:0000256" key="2">
    <source>
        <dbReference type="ARBA" id="ARBA00004613"/>
    </source>
</evidence>
<dbReference type="Gene3D" id="2.60.120.260">
    <property type="entry name" value="Galactose-binding domain-like"/>
    <property type="match status" value="1"/>
</dbReference>
<evidence type="ECO:0000313" key="10">
    <source>
        <dbReference type="Proteomes" id="UP000287352"/>
    </source>
</evidence>
<comment type="caution">
    <text evidence="9">The sequence shown here is derived from an EMBL/GenBank/DDBJ whole genome shotgun (WGS) entry which is preliminary data.</text>
</comment>
<evidence type="ECO:0000256" key="7">
    <source>
        <dbReference type="ARBA" id="ARBA00023295"/>
    </source>
</evidence>
<evidence type="ECO:0000256" key="4">
    <source>
        <dbReference type="ARBA" id="ARBA00022525"/>
    </source>
</evidence>
<keyword evidence="4" id="KW-0964">Secreted</keyword>
<dbReference type="SUPFAM" id="SSF51445">
    <property type="entry name" value="(Trans)glycosidases"/>
    <property type="match status" value="1"/>
</dbReference>
<dbReference type="Gene3D" id="3.20.20.80">
    <property type="entry name" value="Glycosidases"/>
    <property type="match status" value="1"/>
</dbReference>
<dbReference type="Proteomes" id="UP000287352">
    <property type="component" value="Unassembled WGS sequence"/>
</dbReference>
<accession>A0A402A7Z4</accession>
<evidence type="ECO:0000313" key="9">
    <source>
        <dbReference type="EMBL" id="GCE15125.1"/>
    </source>
</evidence>
<dbReference type="InterPro" id="IPR045053">
    <property type="entry name" value="MAN-like"/>
</dbReference>
<dbReference type="EMBL" id="BIFR01000002">
    <property type="protein sequence ID" value="GCE15125.1"/>
    <property type="molecule type" value="Genomic_DNA"/>
</dbReference>
<dbReference type="InterPro" id="IPR000421">
    <property type="entry name" value="FA58C"/>
</dbReference>
<dbReference type="PANTHER" id="PTHR31451:SF39">
    <property type="entry name" value="MANNAN ENDO-1,4-BETA-MANNOSIDASE 1"/>
    <property type="match status" value="1"/>
</dbReference>
<dbReference type="OrthoDB" id="9801493at2"/>
<keyword evidence="7" id="KW-0326">Glycosidase</keyword>
<dbReference type="Pfam" id="PF00754">
    <property type="entry name" value="F5_F8_type_C"/>
    <property type="match status" value="1"/>
</dbReference>
<dbReference type="Pfam" id="PF26410">
    <property type="entry name" value="GH5_mannosidase"/>
    <property type="match status" value="1"/>
</dbReference>
<dbReference type="GO" id="GO:0016985">
    <property type="term" value="F:mannan endo-1,4-beta-mannosidase activity"/>
    <property type="evidence" value="ECO:0007669"/>
    <property type="project" value="TreeGrafter"/>
</dbReference>
<dbReference type="InterPro" id="IPR008979">
    <property type="entry name" value="Galactose-bd-like_sf"/>
</dbReference>
<feature type="domain" description="F5/8 type C" evidence="8">
    <location>
        <begin position="459"/>
        <end position="617"/>
    </location>
</feature>
<comment type="subcellular location">
    <subcellularLocation>
        <location evidence="2">Secreted</location>
    </subcellularLocation>
</comment>
<evidence type="ECO:0000259" key="8">
    <source>
        <dbReference type="PROSITE" id="PS50022"/>
    </source>
</evidence>
<dbReference type="PANTHER" id="PTHR31451">
    <property type="match status" value="1"/>
</dbReference>
<dbReference type="SUPFAM" id="SSF49785">
    <property type="entry name" value="Galactose-binding domain-like"/>
    <property type="match status" value="1"/>
</dbReference>
<sequence>MKKSAVFRLLVGCAVILSALVLGFLATPLSHPIPAHAATVSGFVTRSGSHLMLNGNVFRASGGNSYWWGLDDTPVTQYRVNDALITAQEMGATVMRVQTLGMSVGCALCIEPTLGNFSEDALKRDDYAVAQAGARGIRLIIPLIDNYHNEGLGGRFTFTGWRNLTNDDDFYSNAQVISDFEQYIGVLMNRVNTYTGVAYKDDPAILGWETGNEIYPPVSWTTTIANYIKSVDGHHLVIDGFRGVNADDLAIANIDIVGDHQYPMSIDTTNRYAQQAADGGKAYYIGEYDWDNWAEQGDGNGPALSDYLANLESNTNVSLDTYWNLYSHDDNYGYRKTDGWDLVYPGVSADKQARAQQLRAHAYRLQGITTLPADSIPAAPVITNISGSQIAWQGAALAANYSVERSTTGTDGSWTVICDQCATDLHTPWTDSTQPTGSNSYYRVRAYNRVNQPGPYSQVFQAGPNLAAGATASASSSVENISYGWGLRFANDGQRSSIPGSSLGWISSNNTDIDHNEWFAYDLGSAKTISKVVLYPRSDGSMVGTDFPTNFEIDVSSNGSNWTSVLQKSNYPRPTGGDAQILSFTTQTVQYVRVYANNLPGNDGGTYRMAFAEVEVY</sequence>
<comment type="catalytic activity">
    <reaction evidence="1">
        <text>Random hydrolysis of (1-&gt;4)-beta-D-mannosidic linkages in mannans, galactomannans and glucomannans.</text>
        <dbReference type="EC" id="3.2.1.78"/>
    </reaction>
</comment>
<gene>
    <name evidence="9" type="ORF">KTT_49840</name>
</gene>
<dbReference type="RefSeq" id="WP_126582630.1">
    <property type="nucleotide sequence ID" value="NZ_BIFR01000002.1"/>
</dbReference>
<dbReference type="AlphaFoldDB" id="A0A402A7Z4"/>
<evidence type="ECO:0000256" key="5">
    <source>
        <dbReference type="ARBA" id="ARBA00022729"/>
    </source>
</evidence>
<evidence type="ECO:0000256" key="1">
    <source>
        <dbReference type="ARBA" id="ARBA00001678"/>
    </source>
</evidence>
<dbReference type="InterPro" id="IPR001547">
    <property type="entry name" value="Glyco_hydro_5"/>
</dbReference>
<dbReference type="GO" id="GO:0005576">
    <property type="term" value="C:extracellular region"/>
    <property type="evidence" value="ECO:0007669"/>
    <property type="project" value="UniProtKB-SubCell"/>
</dbReference>
<dbReference type="InterPro" id="IPR017853">
    <property type="entry name" value="GH"/>
</dbReference>
<keyword evidence="5" id="KW-0732">Signal</keyword>
<dbReference type="Gene3D" id="2.60.40.10">
    <property type="entry name" value="Immunoglobulins"/>
    <property type="match status" value="1"/>
</dbReference>
<dbReference type="PROSITE" id="PS50022">
    <property type="entry name" value="FA58C_3"/>
    <property type="match status" value="1"/>
</dbReference>
<dbReference type="EC" id="3.2.1.78" evidence="3"/>
<organism evidence="9 10">
    <name type="scientific">Tengunoibacter tsumagoiensis</name>
    <dbReference type="NCBI Taxonomy" id="2014871"/>
    <lineage>
        <taxon>Bacteria</taxon>
        <taxon>Bacillati</taxon>
        <taxon>Chloroflexota</taxon>
        <taxon>Ktedonobacteria</taxon>
        <taxon>Ktedonobacterales</taxon>
        <taxon>Dictyobacteraceae</taxon>
        <taxon>Tengunoibacter</taxon>
    </lineage>
</organism>
<keyword evidence="6" id="KW-0378">Hydrolase</keyword>